<dbReference type="InterPro" id="IPR058581">
    <property type="entry name" value="TM_HPP"/>
</dbReference>
<organism evidence="4">
    <name type="scientific">Absidia glauca</name>
    <name type="common">Pin mould</name>
    <dbReference type="NCBI Taxonomy" id="4829"/>
    <lineage>
        <taxon>Eukaryota</taxon>
        <taxon>Fungi</taxon>
        <taxon>Fungi incertae sedis</taxon>
        <taxon>Mucoromycota</taxon>
        <taxon>Mucoromycotina</taxon>
        <taxon>Mucoromycetes</taxon>
        <taxon>Mucorales</taxon>
        <taxon>Cunninghamellaceae</taxon>
        <taxon>Absidia</taxon>
    </lineage>
</organism>
<feature type="transmembrane region" description="Helical" evidence="2">
    <location>
        <begin position="30"/>
        <end position="54"/>
    </location>
</feature>
<evidence type="ECO:0000313" key="5">
    <source>
        <dbReference type="Proteomes" id="UP000078561"/>
    </source>
</evidence>
<reference evidence="4" key="1">
    <citation type="submission" date="2016-04" db="EMBL/GenBank/DDBJ databases">
        <authorList>
            <person name="Evans L.H."/>
            <person name="Alamgir A."/>
            <person name="Owens N."/>
            <person name="Weber N.D."/>
            <person name="Virtaneva K."/>
            <person name="Barbian K."/>
            <person name="Babar A."/>
            <person name="Rosenke K."/>
        </authorList>
    </citation>
    <scope>NUCLEOTIDE SEQUENCE [LARGE SCALE GENOMIC DNA]</scope>
    <source>
        <strain evidence="4">CBS 101.48</strain>
    </source>
</reference>
<evidence type="ECO:0000256" key="2">
    <source>
        <dbReference type="SAM" id="Phobius"/>
    </source>
</evidence>
<dbReference type="AlphaFoldDB" id="A0A168RCW6"/>
<dbReference type="Proteomes" id="UP000078561">
    <property type="component" value="Unassembled WGS sequence"/>
</dbReference>
<evidence type="ECO:0000259" key="3">
    <source>
        <dbReference type="Pfam" id="PF04982"/>
    </source>
</evidence>
<gene>
    <name evidence="4" type="primary">ABSGL_12406.1 scaffold 12745</name>
</gene>
<accession>A0A168RCW6</accession>
<evidence type="ECO:0000256" key="1">
    <source>
        <dbReference type="SAM" id="MobiDB-lite"/>
    </source>
</evidence>
<keyword evidence="2" id="KW-1133">Transmembrane helix</keyword>
<dbReference type="Pfam" id="PF04982">
    <property type="entry name" value="TM_HPP"/>
    <property type="match status" value="1"/>
</dbReference>
<feature type="transmembrane region" description="Helical" evidence="2">
    <location>
        <begin position="60"/>
        <end position="79"/>
    </location>
</feature>
<keyword evidence="2" id="KW-0472">Membrane</keyword>
<dbReference type="STRING" id="4829.A0A168RCW6"/>
<evidence type="ECO:0000313" key="4">
    <source>
        <dbReference type="EMBL" id="SAM06517.1"/>
    </source>
</evidence>
<sequence>MKSGWSLASLPPMVSRWLGYRSGAMKPHPLYRVCFWSFLGAWIGIAVLVIIGTYSPQLHAYHSPLIIASFGASAVLLYGSIDAPLSQPRNAFFGHVIGALVGVIISKLFLQLADFESTAQYEAVRWVAGATATATAIVLMQVTTTVHPPGGATALIATVDDKVMAMGWYYIGIVAMSAALMIAIACLVNNIDRKYPAYWWRPTKLPLAFDPGNLATSLPSPSSQHGQEEDVALDMPSQSSSSSTLAHAILIDPARPLDLPDGLLGPDDIAALKTIHQKLGGSTKTEPA</sequence>
<protein>
    <recommendedName>
        <fullName evidence="3">HPP transmembrane region domain-containing protein</fullName>
    </recommendedName>
</protein>
<feature type="transmembrane region" description="Helical" evidence="2">
    <location>
        <begin position="91"/>
        <end position="110"/>
    </location>
</feature>
<feature type="region of interest" description="Disordered" evidence="1">
    <location>
        <begin position="216"/>
        <end position="239"/>
    </location>
</feature>
<feature type="compositionally biased region" description="Polar residues" evidence="1">
    <location>
        <begin position="216"/>
        <end position="225"/>
    </location>
</feature>
<dbReference type="PANTHER" id="PTHR33741:SF5">
    <property type="entry name" value="TRANSMEMBRANE PROTEIN DDB_G0269096-RELATED"/>
    <property type="match status" value="1"/>
</dbReference>
<dbReference type="PANTHER" id="PTHR33741">
    <property type="entry name" value="TRANSMEMBRANE PROTEIN DDB_G0269096-RELATED"/>
    <property type="match status" value="1"/>
</dbReference>
<name>A0A168RCW6_ABSGL</name>
<dbReference type="OMA" id="LCFNASQ"/>
<dbReference type="InterPro" id="IPR007065">
    <property type="entry name" value="HPP"/>
</dbReference>
<dbReference type="OrthoDB" id="2016548at2759"/>
<feature type="transmembrane region" description="Helical" evidence="2">
    <location>
        <begin position="168"/>
        <end position="191"/>
    </location>
</feature>
<proteinExistence type="predicted"/>
<dbReference type="EMBL" id="LT554591">
    <property type="protein sequence ID" value="SAM06517.1"/>
    <property type="molecule type" value="Genomic_DNA"/>
</dbReference>
<keyword evidence="5" id="KW-1185">Reference proteome</keyword>
<keyword evidence="2" id="KW-0812">Transmembrane</keyword>
<dbReference type="InParanoid" id="A0A168RCW6"/>
<feature type="domain" description="HPP transmembrane region" evidence="3">
    <location>
        <begin position="28"/>
        <end position="196"/>
    </location>
</feature>